<evidence type="ECO:0000256" key="4">
    <source>
        <dbReference type="ARBA" id="ARBA00022679"/>
    </source>
</evidence>
<accession>A0AA48I978</accession>
<dbReference type="InterPro" id="IPR011324">
    <property type="entry name" value="Cytotoxic_necrot_fac-like_cat"/>
</dbReference>
<dbReference type="PANTHER" id="PTHR30616">
    <property type="entry name" value="UNCHARACTERIZED PROTEIN YFIH"/>
    <property type="match status" value="1"/>
</dbReference>
<keyword evidence="6" id="KW-0378">Hydrolase</keyword>
<evidence type="ECO:0000256" key="11">
    <source>
        <dbReference type="RuleBase" id="RU361274"/>
    </source>
</evidence>
<dbReference type="InterPro" id="IPR003730">
    <property type="entry name" value="Cu_polyphenol_OxRdtase"/>
</dbReference>
<dbReference type="EMBL" id="AP027925">
    <property type="protein sequence ID" value="BED92423.1"/>
    <property type="molecule type" value="Genomic_DNA"/>
</dbReference>
<dbReference type="SUPFAM" id="SSF64438">
    <property type="entry name" value="CNF1/YfiH-like putative cysteine hydrolases"/>
    <property type="match status" value="1"/>
</dbReference>
<evidence type="ECO:0000256" key="3">
    <source>
        <dbReference type="ARBA" id="ARBA00007353"/>
    </source>
</evidence>
<keyword evidence="7" id="KW-0862">Zinc</keyword>
<evidence type="ECO:0000256" key="9">
    <source>
        <dbReference type="ARBA" id="ARBA00048968"/>
    </source>
</evidence>
<organism evidence="12">
    <name type="scientific">Candidatus Paraimprobicoccus trichonymphae</name>
    <dbReference type="NCBI Taxonomy" id="3033793"/>
    <lineage>
        <taxon>Bacteria</taxon>
        <taxon>Bacillati</taxon>
        <taxon>Bacillota</taxon>
        <taxon>Clostridia</taxon>
        <taxon>Candidatus Paraimprobicoccus</taxon>
    </lineage>
</organism>
<dbReference type="Gene3D" id="3.60.140.10">
    <property type="entry name" value="CNF1/YfiH-like putative cysteine hydrolases"/>
    <property type="match status" value="1"/>
</dbReference>
<dbReference type="NCBIfam" id="TIGR00726">
    <property type="entry name" value="peptidoglycan editing factor PgeF"/>
    <property type="match status" value="1"/>
</dbReference>
<evidence type="ECO:0000313" key="12">
    <source>
        <dbReference type="EMBL" id="BED92423.1"/>
    </source>
</evidence>
<dbReference type="Proteomes" id="UP001335720">
    <property type="component" value="Chromosome"/>
</dbReference>
<sequence>MNINFSNAVCYLTFKELEKFDFLKHSFSTRLGGVSKNEFKSMNFSFSNSDLKENVIENYKIFCEATKIDYNRLILPNQNHTNNIKIVTEKNLKPEFWNDKENQDIDGFVTNEKNINLVTFHADCLPVYFLDPTKKIIGLVHSGWRGTVKKISKNMINILTNKFDSKVQDIICCIGPGIKKCCYEMDISMITKFEKINLDINKFIEFSDFKNKIYLDLDTLSKLILINCGILEKNIFISDLCTKCNSGLLFSHRATKGKKGNMVASMTLI</sequence>
<dbReference type="KEGG" id="ptrh:RsTaC01_0135"/>
<evidence type="ECO:0000256" key="8">
    <source>
        <dbReference type="ARBA" id="ARBA00047989"/>
    </source>
</evidence>
<evidence type="ECO:0000256" key="1">
    <source>
        <dbReference type="ARBA" id="ARBA00000553"/>
    </source>
</evidence>
<dbReference type="PANTHER" id="PTHR30616:SF2">
    <property type="entry name" value="PURINE NUCLEOSIDE PHOSPHORYLASE LACC1"/>
    <property type="match status" value="1"/>
</dbReference>
<dbReference type="InterPro" id="IPR038371">
    <property type="entry name" value="Cu_polyphenol_OxRdtase_sf"/>
</dbReference>
<evidence type="ECO:0000256" key="2">
    <source>
        <dbReference type="ARBA" id="ARBA00003215"/>
    </source>
</evidence>
<comment type="function">
    <text evidence="2">Purine nucleoside enzyme that catalyzes the phosphorolysis of adenosine and inosine nucleosides, yielding D-ribose 1-phosphate and the respective free bases, adenine and hypoxanthine. Also catalyzes the phosphorolysis of S-methyl-5'-thioadenosine into adenine and S-methyl-5-thio-alpha-D-ribose 1-phosphate. Also has adenosine deaminase activity.</text>
</comment>
<protein>
    <recommendedName>
        <fullName evidence="11">Purine nucleoside phosphorylase</fullName>
    </recommendedName>
</protein>
<comment type="similarity">
    <text evidence="3 11">Belongs to the purine nucleoside phosphorylase YfiH/LACC1 family.</text>
</comment>
<dbReference type="GO" id="GO:0016787">
    <property type="term" value="F:hydrolase activity"/>
    <property type="evidence" value="ECO:0007669"/>
    <property type="project" value="UniProtKB-KW"/>
</dbReference>
<evidence type="ECO:0000256" key="10">
    <source>
        <dbReference type="ARBA" id="ARBA00049893"/>
    </source>
</evidence>
<dbReference type="GO" id="GO:0005507">
    <property type="term" value="F:copper ion binding"/>
    <property type="evidence" value="ECO:0007669"/>
    <property type="project" value="TreeGrafter"/>
</dbReference>
<reference evidence="12" key="1">
    <citation type="journal article" date="2023" name="ISME J.">
        <title>Emergence of putative energy parasites within Clostridia revealed by genome analysis of a novel endosymbiotic clade.</title>
        <authorList>
            <person name="Takahashi K."/>
            <person name="Kuwahara H."/>
            <person name="Horikawa Y."/>
            <person name="Izawa K."/>
            <person name="Kato D."/>
            <person name="Inagaki T."/>
            <person name="Yuki M."/>
            <person name="Ohkuma M."/>
            <person name="Hongoh Y."/>
        </authorList>
    </citation>
    <scope>NUCLEOTIDE SEQUENCE</scope>
    <source>
        <strain evidence="12">RsTa-C01</strain>
    </source>
</reference>
<evidence type="ECO:0000256" key="7">
    <source>
        <dbReference type="ARBA" id="ARBA00022833"/>
    </source>
</evidence>
<dbReference type="GO" id="GO:0017061">
    <property type="term" value="F:S-methyl-5-thioadenosine phosphorylase activity"/>
    <property type="evidence" value="ECO:0007669"/>
    <property type="project" value="UniProtKB-EC"/>
</dbReference>
<keyword evidence="5" id="KW-0479">Metal-binding</keyword>
<keyword evidence="4" id="KW-0808">Transferase</keyword>
<comment type="catalytic activity">
    <reaction evidence="1">
        <text>inosine + phosphate = alpha-D-ribose 1-phosphate + hypoxanthine</text>
        <dbReference type="Rhea" id="RHEA:27646"/>
        <dbReference type="ChEBI" id="CHEBI:17368"/>
        <dbReference type="ChEBI" id="CHEBI:17596"/>
        <dbReference type="ChEBI" id="CHEBI:43474"/>
        <dbReference type="ChEBI" id="CHEBI:57720"/>
        <dbReference type="EC" id="2.4.2.1"/>
    </reaction>
    <physiologicalReaction direction="left-to-right" evidence="1">
        <dbReference type="Rhea" id="RHEA:27647"/>
    </physiologicalReaction>
</comment>
<dbReference type="Pfam" id="PF02578">
    <property type="entry name" value="Cu-oxidase_4"/>
    <property type="match status" value="1"/>
</dbReference>
<name>A0AA48I978_9FIRM</name>
<comment type="catalytic activity">
    <reaction evidence="8">
        <text>adenosine + H2O + H(+) = inosine + NH4(+)</text>
        <dbReference type="Rhea" id="RHEA:24408"/>
        <dbReference type="ChEBI" id="CHEBI:15377"/>
        <dbReference type="ChEBI" id="CHEBI:15378"/>
        <dbReference type="ChEBI" id="CHEBI:16335"/>
        <dbReference type="ChEBI" id="CHEBI:17596"/>
        <dbReference type="ChEBI" id="CHEBI:28938"/>
        <dbReference type="EC" id="3.5.4.4"/>
    </reaction>
    <physiologicalReaction direction="left-to-right" evidence="8">
        <dbReference type="Rhea" id="RHEA:24409"/>
    </physiologicalReaction>
</comment>
<evidence type="ECO:0000256" key="5">
    <source>
        <dbReference type="ARBA" id="ARBA00022723"/>
    </source>
</evidence>
<dbReference type="CDD" id="cd16833">
    <property type="entry name" value="YfiH"/>
    <property type="match status" value="1"/>
</dbReference>
<comment type="catalytic activity">
    <reaction evidence="9">
        <text>adenosine + phosphate = alpha-D-ribose 1-phosphate + adenine</text>
        <dbReference type="Rhea" id="RHEA:27642"/>
        <dbReference type="ChEBI" id="CHEBI:16335"/>
        <dbReference type="ChEBI" id="CHEBI:16708"/>
        <dbReference type="ChEBI" id="CHEBI:43474"/>
        <dbReference type="ChEBI" id="CHEBI:57720"/>
        <dbReference type="EC" id="2.4.2.1"/>
    </reaction>
    <physiologicalReaction direction="left-to-right" evidence="9">
        <dbReference type="Rhea" id="RHEA:27643"/>
    </physiologicalReaction>
</comment>
<comment type="catalytic activity">
    <reaction evidence="10">
        <text>S-methyl-5'-thioadenosine + phosphate = 5-(methylsulfanyl)-alpha-D-ribose 1-phosphate + adenine</text>
        <dbReference type="Rhea" id="RHEA:11852"/>
        <dbReference type="ChEBI" id="CHEBI:16708"/>
        <dbReference type="ChEBI" id="CHEBI:17509"/>
        <dbReference type="ChEBI" id="CHEBI:43474"/>
        <dbReference type="ChEBI" id="CHEBI:58533"/>
        <dbReference type="EC" id="2.4.2.28"/>
    </reaction>
    <physiologicalReaction direction="left-to-right" evidence="10">
        <dbReference type="Rhea" id="RHEA:11853"/>
    </physiologicalReaction>
</comment>
<dbReference type="AlphaFoldDB" id="A0AA48I978"/>
<evidence type="ECO:0000256" key="6">
    <source>
        <dbReference type="ARBA" id="ARBA00022801"/>
    </source>
</evidence>
<gene>
    <name evidence="12" type="ORF">RsTaC01_0135</name>
</gene>
<proteinExistence type="inferred from homology"/>